<dbReference type="PANTHER" id="PTHR11081:SF9">
    <property type="entry name" value="FLAP ENDONUCLEASE 1"/>
    <property type="match status" value="1"/>
</dbReference>
<name>A0A8A3PEF4_9HELO</name>
<dbReference type="SMART" id="SM00279">
    <property type="entry name" value="HhH2"/>
    <property type="match status" value="1"/>
</dbReference>
<evidence type="ECO:0000313" key="20">
    <source>
        <dbReference type="Proteomes" id="UP000672032"/>
    </source>
</evidence>
<dbReference type="GO" id="GO:0008409">
    <property type="term" value="F:5'-3' exonuclease activity"/>
    <property type="evidence" value="ECO:0007669"/>
    <property type="project" value="UniProtKB-UniRule"/>
</dbReference>
<dbReference type="GO" id="GO:0005739">
    <property type="term" value="C:mitochondrion"/>
    <property type="evidence" value="ECO:0007669"/>
    <property type="project" value="UniProtKB-SubCell"/>
</dbReference>
<evidence type="ECO:0000256" key="11">
    <source>
        <dbReference type="ARBA" id="ARBA00023128"/>
    </source>
</evidence>
<organism evidence="19 20">
    <name type="scientific">Monilinia vaccinii-corymbosi</name>
    <dbReference type="NCBI Taxonomy" id="61207"/>
    <lineage>
        <taxon>Eukaryota</taxon>
        <taxon>Fungi</taxon>
        <taxon>Dikarya</taxon>
        <taxon>Ascomycota</taxon>
        <taxon>Pezizomycotina</taxon>
        <taxon>Leotiomycetes</taxon>
        <taxon>Helotiales</taxon>
        <taxon>Sclerotiniaceae</taxon>
        <taxon>Monilinia</taxon>
    </lineage>
</organism>
<dbReference type="SUPFAM" id="SSF47807">
    <property type="entry name" value="5' to 3' exonuclease, C-terminal subdomain"/>
    <property type="match status" value="1"/>
</dbReference>
<gene>
    <name evidence="19" type="ORF">DSL72_004999</name>
</gene>
<dbReference type="InterPro" id="IPR036279">
    <property type="entry name" value="5-3_exonuclease_C_sf"/>
</dbReference>
<evidence type="ECO:0000256" key="8">
    <source>
        <dbReference type="ARBA" id="ARBA00022801"/>
    </source>
</evidence>
<evidence type="ECO:0000256" key="5">
    <source>
        <dbReference type="ARBA" id="ARBA00022723"/>
    </source>
</evidence>
<dbReference type="Proteomes" id="UP000672032">
    <property type="component" value="Chromosome 4"/>
</dbReference>
<dbReference type="HAMAP" id="MF_00614">
    <property type="entry name" value="Fen"/>
    <property type="match status" value="1"/>
</dbReference>
<dbReference type="Pfam" id="PF00752">
    <property type="entry name" value="XPG_N"/>
    <property type="match status" value="1"/>
</dbReference>
<sequence length="405" mass="45819">MGIKQLMSIIKDEAPDAVKEGEIKNQFGRKVAIYSALFQRLISTRSMSIYSFLIAVRSGGEMLTNEDGETTSHLMGMFYRTLRIVDNGIKPVYVFDGAPPKLKSGELAKRFQRKATATEGLEEAKETGTAEDIEKFSRRTVRVTREHNAECQKLLKLMGIPYIIAPTEAEAQCAALARAGKVYAAASEDMDTLCFDSPILLRHLTFSEQRKEPIQEISLEKVLTGLNMDRKQFVDLCILLGCDYLDPIPKVGPNTALKLIREHGDLESLVAWITADKKERYTIPADWPYQDARELFFKPDVRPADHEDCDFKWEAPDIEGLVKFLVVEKGFSEDRVRSAAQKLTKNLKSSQQARLEGFFKPIPKTDEERANLKRKNDEKNEAKKKKVKDEKKEKAKAKAKPRGTA</sequence>
<comment type="similarity">
    <text evidence="14 15">Belongs to the XPG/RAD2 endonuclease family. FEN1 subfamily.</text>
</comment>
<dbReference type="FunFam" id="3.40.50.1010:FF:000003">
    <property type="entry name" value="Flap endonuclease 1"/>
    <property type="match status" value="1"/>
</dbReference>
<feature type="region of interest" description="Disordered" evidence="16">
    <location>
        <begin position="354"/>
        <end position="405"/>
    </location>
</feature>
<keyword evidence="12 15" id="KW-0234">DNA repair</keyword>
<comment type="function">
    <text evidence="15">Structure-specific nuclease with 5'-flap endonuclease and 5'-3' exonuclease activities involved in DNA replication and repair. During DNA replication, cleaves the 5'-overhanging flap structure that is generated by displacement synthesis when DNA polymerase encounters the 5'-end of a downstream Okazaki fragment. It enters the flap from the 5'-end and then tracks to cleave the flap base, leaving a nick for ligation. Also involved in the long patch base excision repair (LP-BER) pathway, by cleaving within the apurinic/apyrimidinic (AP) site-terminated flap. Acts as a genome stabilization factor that prevents flaps from equilibrating into structures that lead to duplications and deletions. Also possesses 5'-3' exonuclease activity on nicked or gapped double-stranded DNA, and exhibits RNase H activity. Also involved in replication and repair of rDNA and in repairing mitochondrial DNA.</text>
</comment>
<keyword evidence="13 15" id="KW-0539">Nucleus</keyword>
<evidence type="ECO:0000256" key="7">
    <source>
        <dbReference type="ARBA" id="ARBA00022763"/>
    </source>
</evidence>
<feature type="domain" description="XPG-I" evidence="17">
    <location>
        <begin position="156"/>
        <end position="228"/>
    </location>
</feature>
<keyword evidence="9 15" id="KW-0269">Exonuclease</keyword>
<dbReference type="PANTHER" id="PTHR11081">
    <property type="entry name" value="FLAP ENDONUCLEASE FAMILY MEMBER"/>
    <property type="match status" value="1"/>
</dbReference>
<keyword evidence="20" id="KW-1185">Reference proteome</keyword>
<evidence type="ECO:0000256" key="6">
    <source>
        <dbReference type="ARBA" id="ARBA00022759"/>
    </source>
</evidence>
<dbReference type="GO" id="GO:0005730">
    <property type="term" value="C:nucleolus"/>
    <property type="evidence" value="ECO:0007669"/>
    <property type="project" value="UniProtKB-SubCell"/>
</dbReference>
<dbReference type="OrthoDB" id="1937206at2759"/>
<dbReference type="SMART" id="SM00484">
    <property type="entry name" value="XPGI"/>
    <property type="match status" value="1"/>
</dbReference>
<evidence type="ECO:0000256" key="9">
    <source>
        <dbReference type="ARBA" id="ARBA00022839"/>
    </source>
</evidence>
<evidence type="ECO:0000259" key="17">
    <source>
        <dbReference type="SMART" id="SM00484"/>
    </source>
</evidence>
<feature type="compositionally biased region" description="Basic residues" evidence="16">
    <location>
        <begin position="394"/>
        <end position="405"/>
    </location>
</feature>
<evidence type="ECO:0000256" key="10">
    <source>
        <dbReference type="ARBA" id="ARBA00022842"/>
    </source>
</evidence>
<dbReference type="SUPFAM" id="SSF88723">
    <property type="entry name" value="PIN domain-like"/>
    <property type="match status" value="1"/>
</dbReference>
<keyword evidence="6 15" id="KW-0255">Endonuclease</keyword>
<evidence type="ECO:0000256" key="12">
    <source>
        <dbReference type="ARBA" id="ARBA00023204"/>
    </source>
</evidence>
<dbReference type="PROSITE" id="PS00842">
    <property type="entry name" value="XPG_2"/>
    <property type="match status" value="1"/>
</dbReference>
<keyword evidence="7 15" id="KW-0227">DNA damage</keyword>
<evidence type="ECO:0000256" key="1">
    <source>
        <dbReference type="ARBA" id="ARBA00004173"/>
    </source>
</evidence>
<dbReference type="FunFam" id="1.10.150.20:FF:000009">
    <property type="entry name" value="Flap endonuclease 1"/>
    <property type="match status" value="1"/>
</dbReference>
<evidence type="ECO:0000256" key="15">
    <source>
        <dbReference type="HAMAP-Rule" id="MF_03140"/>
    </source>
</evidence>
<protein>
    <recommendedName>
        <fullName evidence="15">Flap endonuclease 1</fullName>
        <shortName evidence="15">FEN-1</shortName>
        <ecNumber evidence="15">3.1.-.-</ecNumber>
    </recommendedName>
    <alternativeName>
        <fullName evidence="15">Flap structure-specific endonuclease 1</fullName>
    </alternativeName>
</protein>
<comment type="subcellular location">
    <subcellularLocation>
        <location evidence="1 15">Mitochondrion</location>
    </subcellularLocation>
    <subcellularLocation>
        <location evidence="15">Nucleus</location>
        <location evidence="15">Nucleolus</location>
    </subcellularLocation>
    <subcellularLocation>
        <location evidence="15">Nucleus</location>
        <location evidence="15">Nucleoplasm</location>
    </subcellularLocation>
    <text evidence="15">Resides mostly in the nucleoli and relocalizes to the nucleoplasm upon DNA damage.</text>
</comment>
<reference evidence="19" key="1">
    <citation type="submission" date="2020-10" db="EMBL/GenBank/DDBJ databases">
        <title>Genome Sequence of Monilinia vaccinii-corymbosi Sheds Light on Mummy Berry Disease Infection of Blueberry and Mating Type.</title>
        <authorList>
            <person name="Yow A.G."/>
            <person name="Zhang Y."/>
            <person name="Bansal K."/>
            <person name="Eacker S.M."/>
            <person name="Sullivan S."/>
            <person name="Liachko I."/>
            <person name="Cubeta M.A."/>
            <person name="Rollins J.A."/>
            <person name="Ashrafi H."/>
        </authorList>
    </citation>
    <scope>NUCLEOTIDE SEQUENCE</scope>
    <source>
        <strain evidence="19">RL-1</strain>
    </source>
</reference>
<evidence type="ECO:0000259" key="18">
    <source>
        <dbReference type="SMART" id="SM00485"/>
    </source>
</evidence>
<dbReference type="GO" id="GO:0003677">
    <property type="term" value="F:DNA binding"/>
    <property type="evidence" value="ECO:0007669"/>
    <property type="project" value="UniProtKB-UniRule"/>
</dbReference>
<evidence type="ECO:0000256" key="13">
    <source>
        <dbReference type="ARBA" id="ARBA00023242"/>
    </source>
</evidence>
<evidence type="ECO:0000256" key="14">
    <source>
        <dbReference type="ARBA" id="ARBA00034726"/>
    </source>
</evidence>
<keyword evidence="5 15" id="KW-0479">Metal-binding</keyword>
<dbReference type="InterPro" id="IPR019974">
    <property type="entry name" value="XPG_CS"/>
</dbReference>
<dbReference type="AlphaFoldDB" id="A0A8A3PEF4"/>
<dbReference type="InterPro" id="IPR029060">
    <property type="entry name" value="PIN-like_dom_sf"/>
</dbReference>
<keyword evidence="10 15" id="KW-0460">Magnesium</keyword>
<dbReference type="GO" id="GO:0000287">
    <property type="term" value="F:magnesium ion binding"/>
    <property type="evidence" value="ECO:0007669"/>
    <property type="project" value="UniProtKB-UniRule"/>
</dbReference>
<evidence type="ECO:0000313" key="19">
    <source>
        <dbReference type="EMBL" id="QSZ33431.1"/>
    </source>
</evidence>
<dbReference type="Pfam" id="PF00867">
    <property type="entry name" value="XPG_I"/>
    <property type="match status" value="1"/>
</dbReference>
<dbReference type="GO" id="GO:0005654">
    <property type="term" value="C:nucleoplasm"/>
    <property type="evidence" value="ECO:0007669"/>
    <property type="project" value="UniProtKB-SubCell"/>
</dbReference>
<dbReference type="GO" id="GO:0006284">
    <property type="term" value="P:base-excision repair"/>
    <property type="evidence" value="ECO:0007669"/>
    <property type="project" value="UniProtKB-UniRule"/>
</dbReference>
<dbReference type="Gene3D" id="3.40.50.1010">
    <property type="entry name" value="5'-nuclease"/>
    <property type="match status" value="1"/>
</dbReference>
<dbReference type="GO" id="GO:0043137">
    <property type="term" value="P:DNA replication, removal of RNA primer"/>
    <property type="evidence" value="ECO:0007669"/>
    <property type="project" value="UniProtKB-UniRule"/>
</dbReference>
<keyword evidence="3 15" id="KW-0235">DNA replication</keyword>
<evidence type="ECO:0000256" key="16">
    <source>
        <dbReference type="SAM" id="MobiDB-lite"/>
    </source>
</evidence>
<dbReference type="GO" id="GO:0017108">
    <property type="term" value="F:5'-flap endonuclease activity"/>
    <property type="evidence" value="ECO:0007669"/>
    <property type="project" value="UniProtKB-UniRule"/>
</dbReference>
<dbReference type="InterPro" id="IPR006084">
    <property type="entry name" value="XPG/Rad2"/>
</dbReference>
<dbReference type="InterPro" id="IPR008918">
    <property type="entry name" value="HhH2"/>
</dbReference>
<keyword evidence="8 15" id="KW-0378">Hydrolase</keyword>
<keyword evidence="11 15" id="KW-0496">Mitochondrion</keyword>
<feature type="domain" description="XPG N-terminal" evidence="18">
    <location>
        <begin position="1"/>
        <end position="117"/>
    </location>
</feature>
<dbReference type="CDD" id="cd09907">
    <property type="entry name" value="H3TH_FEN1-Euk"/>
    <property type="match status" value="1"/>
</dbReference>
<dbReference type="SMART" id="SM00485">
    <property type="entry name" value="XPGN"/>
    <property type="match status" value="1"/>
</dbReference>
<feature type="compositionally biased region" description="Basic and acidic residues" evidence="16">
    <location>
        <begin position="363"/>
        <end position="393"/>
    </location>
</feature>
<keyword evidence="4 15" id="KW-0540">Nuclease</keyword>
<dbReference type="InterPro" id="IPR006086">
    <property type="entry name" value="XPG-I_dom"/>
</dbReference>
<dbReference type="PRINTS" id="PR00853">
    <property type="entry name" value="XPGRADSUPER"/>
</dbReference>
<evidence type="ECO:0000256" key="4">
    <source>
        <dbReference type="ARBA" id="ARBA00022722"/>
    </source>
</evidence>
<dbReference type="InterPro" id="IPR006085">
    <property type="entry name" value="XPG_DNA_repair_N"/>
</dbReference>
<dbReference type="Gene3D" id="1.10.150.20">
    <property type="entry name" value="5' to 3' exonuclease, C-terminal subdomain"/>
    <property type="match status" value="1"/>
</dbReference>
<dbReference type="InterPro" id="IPR023426">
    <property type="entry name" value="Flap_endonuc"/>
</dbReference>
<dbReference type="EMBL" id="CP063408">
    <property type="protein sequence ID" value="QSZ33431.1"/>
    <property type="molecule type" value="Genomic_DNA"/>
</dbReference>
<evidence type="ECO:0000256" key="3">
    <source>
        <dbReference type="ARBA" id="ARBA00022705"/>
    </source>
</evidence>
<dbReference type="EC" id="3.1.-.-" evidence="15"/>
<proteinExistence type="inferred from homology"/>
<dbReference type="PROSITE" id="PS00841">
    <property type="entry name" value="XPG_1"/>
    <property type="match status" value="1"/>
</dbReference>
<evidence type="ECO:0000256" key="2">
    <source>
        <dbReference type="ARBA" id="ARBA00022553"/>
    </source>
</evidence>
<accession>A0A8A3PEF4</accession>
<dbReference type="CDD" id="cd09867">
    <property type="entry name" value="PIN_FEN1"/>
    <property type="match status" value="1"/>
</dbReference>
<comment type="cofactor">
    <cofactor evidence="15">
        <name>Mg(2+)</name>
        <dbReference type="ChEBI" id="CHEBI:18420"/>
    </cofactor>
    <text evidence="15">Binds 2 magnesium ions per subunit. They probably participate in the reaction catalyzed by the enzyme. May bind an additional third magnesium ion after substrate binding.</text>
</comment>
<keyword evidence="2 15" id="KW-0597">Phosphoprotein</keyword>